<evidence type="ECO:0000313" key="1">
    <source>
        <dbReference type="EMBL" id="WAZ19001.1"/>
    </source>
</evidence>
<organism evidence="2 3">
    <name type="scientific">Streptomyces cinnabarinus</name>
    <dbReference type="NCBI Taxonomy" id="67287"/>
    <lineage>
        <taxon>Bacteria</taxon>
        <taxon>Bacillati</taxon>
        <taxon>Actinomycetota</taxon>
        <taxon>Actinomycetes</taxon>
        <taxon>Kitasatosporales</taxon>
        <taxon>Streptomycetaceae</taxon>
        <taxon>Streptomyces</taxon>
    </lineage>
</organism>
<sequence>MALPDASARGSYAEHHTVPASQVVTRSAALDISQVAAIWVAYLTAYG</sequence>
<name>A0ABY7KU75_9ACTN</name>
<proteinExistence type="predicted"/>
<accession>A0ABY7KU75</accession>
<reference evidence="2" key="1">
    <citation type="submission" date="2022-12" db="EMBL/GenBank/DDBJ databases">
        <authorList>
            <person name="Ruckert C."/>
            <person name="Busche T."/>
            <person name="Kalinowski J."/>
            <person name="Wittmann C."/>
        </authorList>
    </citation>
    <scope>NUCLEOTIDE SEQUENCE</scope>
    <source>
        <strain evidence="2">DSM 40467</strain>
    </source>
</reference>
<gene>
    <name evidence="1" type="ORF">STRCI_000017</name>
    <name evidence="2" type="ORF">STRCI_008658</name>
</gene>
<protein>
    <submittedName>
        <fullName evidence="2">Uncharacterized protein</fullName>
    </submittedName>
</protein>
<dbReference type="Gene3D" id="3.90.180.10">
    <property type="entry name" value="Medium-chain alcohol dehydrogenases, catalytic domain"/>
    <property type="match status" value="1"/>
</dbReference>
<dbReference type="EMBL" id="CP114413">
    <property type="protein sequence ID" value="WAZ26967.1"/>
    <property type="molecule type" value="Genomic_DNA"/>
</dbReference>
<keyword evidence="3" id="KW-1185">Reference proteome</keyword>
<dbReference type="SUPFAM" id="SSF50129">
    <property type="entry name" value="GroES-like"/>
    <property type="match status" value="1"/>
</dbReference>
<dbReference type="RefSeq" id="WP_269656684.1">
    <property type="nucleotide sequence ID" value="NZ_CP114413.1"/>
</dbReference>
<dbReference type="Proteomes" id="UP001164439">
    <property type="component" value="Chromosome"/>
</dbReference>
<dbReference type="InterPro" id="IPR011032">
    <property type="entry name" value="GroES-like_sf"/>
</dbReference>
<dbReference type="EMBL" id="CP114413">
    <property type="protein sequence ID" value="WAZ19001.1"/>
    <property type="molecule type" value="Genomic_DNA"/>
</dbReference>
<evidence type="ECO:0000313" key="3">
    <source>
        <dbReference type="Proteomes" id="UP001164439"/>
    </source>
</evidence>
<evidence type="ECO:0000313" key="2">
    <source>
        <dbReference type="EMBL" id="WAZ26967.1"/>
    </source>
</evidence>